<dbReference type="EMBL" id="MH892369">
    <property type="protein sequence ID" value="AYP29790.1"/>
    <property type="molecule type" value="Genomic_DNA"/>
</dbReference>
<protein>
    <submittedName>
        <fullName evidence="3">ATP-binding protein</fullName>
    </submittedName>
</protein>
<keyword evidence="3" id="KW-0547">Nucleotide-binding</keyword>
<evidence type="ECO:0000313" key="4">
    <source>
        <dbReference type="Proteomes" id="UP000279379"/>
    </source>
</evidence>
<dbReference type="PANTHER" id="PTHR30050:SF4">
    <property type="entry name" value="ATP-BINDING PROTEIN RV3427C IN INSERTION SEQUENCE-RELATED"/>
    <property type="match status" value="1"/>
</dbReference>
<feature type="compositionally biased region" description="Basic and acidic residues" evidence="1">
    <location>
        <begin position="50"/>
        <end position="64"/>
    </location>
</feature>
<feature type="region of interest" description="Disordered" evidence="1">
    <location>
        <begin position="37"/>
        <end position="64"/>
    </location>
</feature>
<dbReference type="GO" id="GO:0005524">
    <property type="term" value="F:ATP binding"/>
    <property type="evidence" value="ECO:0007669"/>
    <property type="project" value="UniProtKB-KW"/>
</dbReference>
<accession>A0A3S5H1R9</accession>
<dbReference type="Proteomes" id="UP000279379">
    <property type="component" value="Segment"/>
</dbReference>
<dbReference type="InterPro" id="IPR027417">
    <property type="entry name" value="P-loop_NTPase"/>
</dbReference>
<dbReference type="Gene3D" id="3.40.50.300">
    <property type="entry name" value="P-loop containing nucleotide triphosphate hydrolases"/>
    <property type="match status" value="1"/>
</dbReference>
<dbReference type="SUPFAM" id="SSF52540">
    <property type="entry name" value="P-loop containing nucleoside triphosphate hydrolases"/>
    <property type="match status" value="1"/>
</dbReference>
<sequence>MLSQAEIIANTKRLGDICPIHGVPMLQLNIPVKIAGEEQPRKPSPVCPKCAKEQRDKKEEEMAKESMKRNLYLRTYDVLMRDSTIPEELKSASFDNFIARTQEEKNLLDFVKRQTQKYLDGVGGNTLLTGTTGIGKTHLTIAMAKTLNETFKERGTPKSVLFVNLTEILRKVRESFKFESKEGYYSRLLMEVDYLILDDLGVKQSDSGRSKSAWEEEFIFDVLSHRKNTIISTNLSNDEIANLYSERVASRIRTGLEGNVFKALNIKDKRYTLNQLKQLEG</sequence>
<proteinExistence type="predicted"/>
<feature type="domain" description="IstB-like ATP-binding" evidence="2">
    <location>
        <begin position="63"/>
        <end position="242"/>
    </location>
</feature>
<evidence type="ECO:0000256" key="1">
    <source>
        <dbReference type="SAM" id="MobiDB-lite"/>
    </source>
</evidence>
<evidence type="ECO:0000313" key="3">
    <source>
        <dbReference type="EMBL" id="AYP29790.1"/>
    </source>
</evidence>
<dbReference type="InterPro" id="IPR002611">
    <property type="entry name" value="IstB_ATP-bd"/>
</dbReference>
<name>A0A3S5H1R9_9CAUD</name>
<dbReference type="PANTHER" id="PTHR30050">
    <property type="entry name" value="CHROMOSOMAL REPLICATION INITIATOR PROTEIN DNAA"/>
    <property type="match status" value="1"/>
</dbReference>
<evidence type="ECO:0000259" key="2">
    <source>
        <dbReference type="Pfam" id="PF01695"/>
    </source>
</evidence>
<gene>
    <name evidence="3" type="ORF">SW22_030</name>
</gene>
<dbReference type="Pfam" id="PF01695">
    <property type="entry name" value="IstB_IS21"/>
    <property type="match status" value="1"/>
</dbReference>
<dbReference type="GO" id="GO:0006260">
    <property type="term" value="P:DNA replication"/>
    <property type="evidence" value="ECO:0007669"/>
    <property type="project" value="TreeGrafter"/>
</dbReference>
<keyword evidence="4" id="KW-1185">Reference proteome</keyword>
<organism evidence="3 4">
    <name type="scientific">Streptococcus phage SW22</name>
    <dbReference type="NCBI Taxonomy" id="2419643"/>
    <lineage>
        <taxon>Viruses</taxon>
        <taxon>Duplodnaviria</taxon>
        <taxon>Heunggongvirae</taxon>
        <taxon>Uroviricota</taxon>
        <taxon>Caudoviricetes</taxon>
        <taxon>Piorkowskivirus</taxon>
        <taxon>Piorkowskivirus SW22</taxon>
    </lineage>
</organism>
<keyword evidence="3" id="KW-0067">ATP-binding</keyword>
<dbReference type="CDD" id="cd00009">
    <property type="entry name" value="AAA"/>
    <property type="match status" value="1"/>
</dbReference>
<reference evidence="3 4" key="1">
    <citation type="journal article" date="2018" name="Viruses">
        <title>Biodiversity of Streptococcus thermophilus Phages in Global Dairy Fermentations.</title>
        <authorList>
            <person name="Lavelle K."/>
            <person name="Martinez I."/>
            <person name="Neve H."/>
            <person name="Lugli G."/>
            <person name="Franz C."/>
            <person name="Ventura M."/>
            <person name="Bello F."/>
            <person name="Sinderen D."/>
            <person name="Mahony J."/>
        </authorList>
    </citation>
    <scope>NUCLEOTIDE SEQUENCE [LARGE SCALE GENOMIC DNA]</scope>
</reference>